<feature type="domain" description="GAF" evidence="2">
    <location>
        <begin position="184"/>
        <end position="338"/>
    </location>
</feature>
<dbReference type="EMBL" id="MQUR01000057">
    <property type="protein sequence ID" value="OLZ62543.1"/>
    <property type="molecule type" value="Genomic_DNA"/>
</dbReference>
<reference evidence="4 5" key="1">
    <citation type="submission" date="2016-01" db="EMBL/GenBank/DDBJ databases">
        <title>Streptomyces amritsarensis strain MTCC 11845 genome sequencing and assembly.</title>
        <authorList>
            <person name="Sharma D."/>
            <person name="Nair G.R."/>
            <person name="Kaur G."/>
            <person name="Manhas R.K."/>
            <person name="Mayilraj S."/>
        </authorList>
    </citation>
    <scope>NUCLEOTIDE SEQUENCE [LARGE SCALE GENOMIC DNA]</scope>
    <source>
        <strain evidence="4 5">MTCC 11845</strain>
    </source>
</reference>
<keyword evidence="5" id="KW-1185">Reference proteome</keyword>
<evidence type="ECO:0000313" key="5">
    <source>
        <dbReference type="Proteomes" id="UP000187151"/>
    </source>
</evidence>
<evidence type="ECO:0000259" key="2">
    <source>
        <dbReference type="SMART" id="SM00065"/>
    </source>
</evidence>
<evidence type="ECO:0000259" key="3">
    <source>
        <dbReference type="SMART" id="SM00331"/>
    </source>
</evidence>
<evidence type="ECO:0000313" key="4">
    <source>
        <dbReference type="EMBL" id="OLZ62543.1"/>
    </source>
</evidence>
<evidence type="ECO:0008006" key="6">
    <source>
        <dbReference type="Google" id="ProtNLM"/>
    </source>
</evidence>
<dbReference type="InterPro" id="IPR001932">
    <property type="entry name" value="PPM-type_phosphatase-like_dom"/>
</dbReference>
<dbReference type="Pfam" id="PF13185">
    <property type="entry name" value="GAF_2"/>
    <property type="match status" value="1"/>
</dbReference>
<proteinExistence type="predicted"/>
<sequence>MRVRPGEPTGEWPGYRQESEGLNRFARLATRLLAAPLGLVWLEPAGENAGAVPECWPVGNRPDPAVMACCRRVAADGRTRFLSHVEDVGGAFAFAGVPLVGGSGELLGVLAVTDLDLREWTEDDARDLSDLAAACSAQMRMRTRSETVRQARAAAEGEASRVHELLNRSELLLRASEDLADTRSLDDVRQRVGDLVSGDLKPSCIDLVLLRRGMLHRVLSPVGGAPLRGTVTESFPVGSDWPVARAVRQNRVIVVDGPPEADEARAASVPLATPAFETLGLETAACLPLRGTHGVLGALVLAWDAPYAIGTDERAVLTTLAGYTAQAVERALHLDERITVARQLQRAMLTELPAVPGLELSALYRPAAREDMVGGDWYDAYPLPLAPGVAATGALALTVGDITGHDMRAAALMGQVRSMLRQADHDHPGEGPGQALSALERACRRLNLPASGTAVHAHLAPAADGRWRLRWSNAGHPAPLVVTADGAVETLGRHDVLLHHALTPGPRTCDSRSLPPGSTLLLYTDGLVEERGEDIENNVERLSRLLAAAPADLPLKALLRSLLDGVGPRDARDDAVLFAVRVAAP</sequence>
<dbReference type="PANTHER" id="PTHR43156:SF2">
    <property type="entry name" value="STAGE II SPORULATION PROTEIN E"/>
    <property type="match status" value="1"/>
</dbReference>
<dbReference type="InterPro" id="IPR003018">
    <property type="entry name" value="GAF"/>
</dbReference>
<feature type="domain" description="PPM-type phosphatase" evidence="3">
    <location>
        <begin position="355"/>
        <end position="582"/>
    </location>
</feature>
<dbReference type="Pfam" id="PF07228">
    <property type="entry name" value="SpoIIE"/>
    <property type="match status" value="1"/>
</dbReference>
<dbReference type="Gene3D" id="3.30.450.40">
    <property type="match status" value="2"/>
</dbReference>
<dbReference type="SMART" id="SM00331">
    <property type="entry name" value="PP2C_SIG"/>
    <property type="match status" value="1"/>
</dbReference>
<dbReference type="PANTHER" id="PTHR43156">
    <property type="entry name" value="STAGE II SPORULATION PROTEIN E-RELATED"/>
    <property type="match status" value="1"/>
</dbReference>
<dbReference type="Pfam" id="PF01590">
    <property type="entry name" value="GAF"/>
    <property type="match status" value="1"/>
</dbReference>
<dbReference type="InterPro" id="IPR036457">
    <property type="entry name" value="PPM-type-like_dom_sf"/>
</dbReference>
<gene>
    <name evidence="4" type="ORF">AVW11_22680</name>
</gene>
<dbReference type="Gene3D" id="3.60.40.10">
    <property type="entry name" value="PPM-type phosphatase domain"/>
    <property type="match status" value="1"/>
</dbReference>
<dbReference type="InterPro" id="IPR029016">
    <property type="entry name" value="GAF-like_dom_sf"/>
</dbReference>
<organism evidence="4 5">
    <name type="scientific">Streptomyces amritsarensis</name>
    <dbReference type="NCBI Taxonomy" id="681158"/>
    <lineage>
        <taxon>Bacteria</taxon>
        <taxon>Bacillati</taxon>
        <taxon>Actinomycetota</taxon>
        <taxon>Actinomycetes</taxon>
        <taxon>Kitasatosporales</taxon>
        <taxon>Streptomycetaceae</taxon>
        <taxon>Streptomyces</taxon>
    </lineage>
</organism>
<dbReference type="InterPro" id="IPR052016">
    <property type="entry name" value="Bact_Sigma-Reg"/>
</dbReference>
<keyword evidence="1" id="KW-0378">Hydrolase</keyword>
<dbReference type="Proteomes" id="UP000187151">
    <property type="component" value="Unassembled WGS sequence"/>
</dbReference>
<dbReference type="SUPFAM" id="SSF55781">
    <property type="entry name" value="GAF domain-like"/>
    <property type="match status" value="2"/>
</dbReference>
<name>A0ABX3FZ20_9ACTN</name>
<accession>A0ABX3FZ20</accession>
<dbReference type="SMART" id="SM00065">
    <property type="entry name" value="GAF"/>
    <property type="match status" value="2"/>
</dbReference>
<feature type="domain" description="GAF" evidence="2">
    <location>
        <begin position="17"/>
        <end position="149"/>
    </location>
</feature>
<protein>
    <recommendedName>
        <fullName evidence="6">Magnesium or manganese-dependent protein phosphatase</fullName>
    </recommendedName>
</protein>
<evidence type="ECO:0000256" key="1">
    <source>
        <dbReference type="ARBA" id="ARBA00022801"/>
    </source>
</evidence>
<comment type="caution">
    <text evidence="4">The sequence shown here is derived from an EMBL/GenBank/DDBJ whole genome shotgun (WGS) entry which is preliminary data.</text>
</comment>